<proteinExistence type="predicted"/>
<accession>A0A7U2EVH8</accession>
<protein>
    <submittedName>
        <fullName evidence="1">Uncharacterized protein</fullName>
    </submittedName>
</protein>
<gene>
    <name evidence="1" type="ORF">JI435_404720</name>
</gene>
<name>A0A7U2EVH8_PHANO</name>
<dbReference type="Proteomes" id="UP000663193">
    <property type="component" value="Chromosome 4"/>
</dbReference>
<dbReference type="AlphaFoldDB" id="A0A7U2EVH8"/>
<reference evidence="2" key="1">
    <citation type="journal article" date="2021" name="BMC Genomics">
        <title>Chromosome-level genome assembly and manually-curated proteome of model necrotroph Parastagonospora nodorum Sn15 reveals a genome-wide trove of candidate effector homologs, and redundancy of virulence-related functions within an accessory chromosome.</title>
        <authorList>
            <person name="Bertazzoni S."/>
            <person name="Jones D.A.B."/>
            <person name="Phan H.T."/>
            <person name="Tan K.-C."/>
            <person name="Hane J.K."/>
        </authorList>
    </citation>
    <scope>NUCLEOTIDE SEQUENCE [LARGE SCALE GENOMIC DNA]</scope>
    <source>
        <strain evidence="2">SN15 / ATCC MYA-4574 / FGSC 10173)</strain>
    </source>
</reference>
<dbReference type="VEuPathDB" id="FungiDB:JI435_404720"/>
<sequence>MQAVIAQCSEPWISLKFLPWKKKYFVSFFDDAITRSQERRGAIVFIALMAS</sequence>
<dbReference type="EMBL" id="CP069026">
    <property type="protein sequence ID" value="QRC93896.1"/>
    <property type="molecule type" value="Genomic_DNA"/>
</dbReference>
<evidence type="ECO:0000313" key="1">
    <source>
        <dbReference type="EMBL" id="QRC93896.1"/>
    </source>
</evidence>
<evidence type="ECO:0000313" key="2">
    <source>
        <dbReference type="Proteomes" id="UP000663193"/>
    </source>
</evidence>
<organism evidence="1 2">
    <name type="scientific">Phaeosphaeria nodorum (strain SN15 / ATCC MYA-4574 / FGSC 10173)</name>
    <name type="common">Glume blotch fungus</name>
    <name type="synonym">Parastagonospora nodorum</name>
    <dbReference type="NCBI Taxonomy" id="321614"/>
    <lineage>
        <taxon>Eukaryota</taxon>
        <taxon>Fungi</taxon>
        <taxon>Dikarya</taxon>
        <taxon>Ascomycota</taxon>
        <taxon>Pezizomycotina</taxon>
        <taxon>Dothideomycetes</taxon>
        <taxon>Pleosporomycetidae</taxon>
        <taxon>Pleosporales</taxon>
        <taxon>Pleosporineae</taxon>
        <taxon>Phaeosphaeriaceae</taxon>
        <taxon>Parastagonospora</taxon>
    </lineage>
</organism>
<keyword evidence="2" id="KW-1185">Reference proteome</keyword>